<accession>A0A1Z1WQJ9</accession>
<dbReference type="Pfam" id="PF04299">
    <property type="entry name" value="FMN_bind_2"/>
    <property type="match status" value="1"/>
</dbReference>
<organism evidence="1 2">
    <name type="scientific">Streptomyces alboflavus</name>
    <dbReference type="NCBI Taxonomy" id="67267"/>
    <lineage>
        <taxon>Bacteria</taxon>
        <taxon>Bacillati</taxon>
        <taxon>Actinomycetota</taxon>
        <taxon>Actinomycetes</taxon>
        <taxon>Kitasatosporales</taxon>
        <taxon>Streptomycetaceae</taxon>
        <taxon>Streptomyces</taxon>
    </lineage>
</organism>
<dbReference type="Gene3D" id="2.30.110.10">
    <property type="entry name" value="Electron Transport, Fmn-binding Protein, Chain A"/>
    <property type="match status" value="1"/>
</dbReference>
<evidence type="ECO:0000313" key="2">
    <source>
        <dbReference type="Proteomes" id="UP000195880"/>
    </source>
</evidence>
<dbReference type="InterPro" id="IPR012349">
    <property type="entry name" value="Split_barrel_FMN-bd"/>
</dbReference>
<sequence length="205" mass="22898">MLIRPHDRGSRETSLEFVRGHGFGQLIATGRNRDFPVAVPTQYLLDDSETVLLHLASGNPVFRALRENPAVLLSVVGDWTYIPGAWKALDSEDPALGIPTVYYAAVQLRCTAEVLETPEEKLAVLRKQLQELEPESGIADPTVHEHRLREIRALRLTIGEVTGKFKFGGNVDEPHRSEVARRLLARDGPRDSAAREHLLRSRRGV</sequence>
<name>A0A1Z1WQJ9_9ACTN</name>
<gene>
    <name evidence="1" type="primary">paiB</name>
    <name evidence="1" type="ORF">SMD44_08205</name>
</gene>
<protein>
    <submittedName>
        <fullName evidence="1">Transcriptional regulator</fullName>
    </submittedName>
</protein>
<dbReference type="AlphaFoldDB" id="A0A1Z1WQJ9"/>
<dbReference type="RefSeq" id="WP_087886995.1">
    <property type="nucleotide sequence ID" value="NZ_CP021748.1"/>
</dbReference>
<evidence type="ECO:0000313" key="1">
    <source>
        <dbReference type="EMBL" id="ARX88718.1"/>
    </source>
</evidence>
<dbReference type="KEGG" id="salf:SMD44_08205"/>
<dbReference type="PANTHER" id="PTHR35802:SF1">
    <property type="entry name" value="PROTEASE SYNTHASE AND SPORULATION PROTEIN PAI 2"/>
    <property type="match status" value="1"/>
</dbReference>
<dbReference type="Proteomes" id="UP000195880">
    <property type="component" value="Chromosome"/>
</dbReference>
<dbReference type="OrthoDB" id="9794948at2"/>
<keyword evidence="2" id="KW-1185">Reference proteome</keyword>
<dbReference type="SUPFAM" id="SSF50475">
    <property type="entry name" value="FMN-binding split barrel"/>
    <property type="match status" value="1"/>
</dbReference>
<dbReference type="InterPro" id="IPR007396">
    <property type="entry name" value="TR_PAI2-type"/>
</dbReference>
<proteinExistence type="predicted"/>
<dbReference type="EMBL" id="CP021748">
    <property type="protein sequence ID" value="ARX88718.1"/>
    <property type="molecule type" value="Genomic_DNA"/>
</dbReference>
<dbReference type="eggNOG" id="COG2808">
    <property type="taxonomic scope" value="Bacteria"/>
</dbReference>
<dbReference type="PANTHER" id="PTHR35802">
    <property type="entry name" value="PROTEASE SYNTHASE AND SPORULATION PROTEIN PAI 2"/>
    <property type="match status" value="1"/>
</dbReference>
<dbReference type="STRING" id="67267.GCA_000716675_02924"/>
<reference evidence="1 2" key="1">
    <citation type="submission" date="2017-05" db="EMBL/GenBank/DDBJ databases">
        <title>Streptomyces alboflavus Genome sequencing and assembly.</title>
        <authorList>
            <person name="Wang Y."/>
            <person name="Du B."/>
            <person name="Ding Y."/>
            <person name="Liu H."/>
            <person name="Hou Q."/>
            <person name="Liu K."/>
            <person name="Wang C."/>
            <person name="Yao L."/>
        </authorList>
    </citation>
    <scope>NUCLEOTIDE SEQUENCE [LARGE SCALE GENOMIC DNA]</scope>
    <source>
        <strain evidence="1 2">MDJK44</strain>
    </source>
</reference>